<dbReference type="InParanoid" id="T1FF62"/>
<dbReference type="EMBL" id="AMQM01006996">
    <property type="status" value="NOT_ANNOTATED_CDS"/>
    <property type="molecule type" value="Genomic_DNA"/>
</dbReference>
<comment type="similarity">
    <text evidence="1">Belongs to the UPF0739 family.</text>
</comment>
<keyword evidence="4" id="KW-1185">Reference proteome</keyword>
<evidence type="ECO:0000256" key="1">
    <source>
        <dbReference type="ARBA" id="ARBA00007065"/>
    </source>
</evidence>
<dbReference type="Proteomes" id="UP000015101">
    <property type="component" value="Unassembled WGS sequence"/>
</dbReference>
<reference evidence="3" key="3">
    <citation type="submission" date="2015-06" db="UniProtKB">
        <authorList>
            <consortium name="EnsemblMetazoa"/>
        </authorList>
    </citation>
    <scope>IDENTIFICATION</scope>
</reference>
<gene>
    <name evidence="3" type="primary">20207461</name>
    <name evidence="2" type="ORF">HELRODRAFT_179806</name>
</gene>
<dbReference type="CTD" id="20207461"/>
<dbReference type="KEGG" id="hro:HELRODRAFT_179806"/>
<dbReference type="AlphaFoldDB" id="T1FF62"/>
<dbReference type="OrthoDB" id="10056365at2759"/>
<accession>T1FF62</accession>
<dbReference type="RefSeq" id="XP_009026867.1">
    <property type="nucleotide sequence ID" value="XM_009028619.1"/>
</dbReference>
<dbReference type="PANTHER" id="PTHR31366">
    <property type="entry name" value="UPF0739 PROTEIN C1ORF74"/>
    <property type="match status" value="1"/>
</dbReference>
<dbReference type="GeneID" id="20207461"/>
<evidence type="ECO:0000313" key="2">
    <source>
        <dbReference type="EMBL" id="ESN94967.1"/>
    </source>
</evidence>
<sequence length="258" mass="30301">MENLKNWNKEFMKHFHKKFFKFSKEFYVQLLAVAHGMKLSFLFDLFATDQQSVEAFLRGASVMEDFKFLSSLHAFSLNDEIFICDTISVMRVSDGSSYNVIFVDVSKELTRPKILESDLEVILDIKKEFRHILTFVGRSKNRMISLNPERQVSMSSIFGLLLNFPVVYCCKDDGNCLSLKPLINMKVYLKYFNNEYCIYSFTYPKMLEDMCKDSVSLWLDHLRTHVKELNFELKYGSTPCHKDEACNVIIYHVKKLNF</sequence>
<dbReference type="EMBL" id="KB097552">
    <property type="protein sequence ID" value="ESN94967.1"/>
    <property type="molecule type" value="Genomic_DNA"/>
</dbReference>
<protein>
    <submittedName>
        <fullName evidence="2 3">Uncharacterized protein</fullName>
    </submittedName>
</protein>
<dbReference type="STRING" id="6412.T1FF62"/>
<proteinExistence type="inferred from homology"/>
<reference evidence="4" key="1">
    <citation type="submission" date="2012-12" db="EMBL/GenBank/DDBJ databases">
        <authorList>
            <person name="Hellsten U."/>
            <person name="Grimwood J."/>
            <person name="Chapman J.A."/>
            <person name="Shapiro H."/>
            <person name="Aerts A."/>
            <person name="Otillar R.P."/>
            <person name="Terry A.Y."/>
            <person name="Boore J.L."/>
            <person name="Simakov O."/>
            <person name="Marletaz F."/>
            <person name="Cho S.-J."/>
            <person name="Edsinger-Gonzales E."/>
            <person name="Havlak P."/>
            <person name="Kuo D.-H."/>
            <person name="Larsson T."/>
            <person name="Lv J."/>
            <person name="Arendt D."/>
            <person name="Savage R."/>
            <person name="Osoegawa K."/>
            <person name="de Jong P."/>
            <person name="Lindberg D.R."/>
            <person name="Seaver E.C."/>
            <person name="Weisblat D.A."/>
            <person name="Putnam N.H."/>
            <person name="Grigoriev I.V."/>
            <person name="Rokhsar D.S."/>
        </authorList>
    </citation>
    <scope>NUCLEOTIDE SEQUENCE</scope>
</reference>
<evidence type="ECO:0000313" key="4">
    <source>
        <dbReference type="Proteomes" id="UP000015101"/>
    </source>
</evidence>
<dbReference type="HOGENOM" id="CLU_1078821_0_0_1"/>
<reference evidence="2 4" key="2">
    <citation type="journal article" date="2013" name="Nature">
        <title>Insights into bilaterian evolution from three spiralian genomes.</title>
        <authorList>
            <person name="Simakov O."/>
            <person name="Marletaz F."/>
            <person name="Cho S.J."/>
            <person name="Edsinger-Gonzales E."/>
            <person name="Havlak P."/>
            <person name="Hellsten U."/>
            <person name="Kuo D.H."/>
            <person name="Larsson T."/>
            <person name="Lv J."/>
            <person name="Arendt D."/>
            <person name="Savage R."/>
            <person name="Osoegawa K."/>
            <person name="de Jong P."/>
            <person name="Grimwood J."/>
            <person name="Chapman J.A."/>
            <person name="Shapiro H."/>
            <person name="Aerts A."/>
            <person name="Otillar R.P."/>
            <person name="Terry A.Y."/>
            <person name="Boore J.L."/>
            <person name="Grigoriev I.V."/>
            <person name="Lindberg D.R."/>
            <person name="Seaver E.C."/>
            <person name="Weisblat D.A."/>
            <person name="Putnam N.H."/>
            <person name="Rokhsar D.S."/>
        </authorList>
    </citation>
    <scope>NUCLEOTIDE SEQUENCE</scope>
</reference>
<dbReference type="InterPro" id="IPR027850">
    <property type="entry name" value="DUF4504"/>
</dbReference>
<evidence type="ECO:0000313" key="3">
    <source>
        <dbReference type="EnsemblMetazoa" id="HelroP179806"/>
    </source>
</evidence>
<name>T1FF62_HELRO</name>
<organism evidence="3 4">
    <name type="scientific">Helobdella robusta</name>
    <name type="common">Californian leech</name>
    <dbReference type="NCBI Taxonomy" id="6412"/>
    <lineage>
        <taxon>Eukaryota</taxon>
        <taxon>Metazoa</taxon>
        <taxon>Spiralia</taxon>
        <taxon>Lophotrochozoa</taxon>
        <taxon>Annelida</taxon>
        <taxon>Clitellata</taxon>
        <taxon>Hirudinea</taxon>
        <taxon>Rhynchobdellida</taxon>
        <taxon>Glossiphoniidae</taxon>
        <taxon>Helobdella</taxon>
    </lineage>
</organism>
<dbReference type="Pfam" id="PF14953">
    <property type="entry name" value="DUF4504"/>
    <property type="match status" value="1"/>
</dbReference>
<dbReference type="EnsemblMetazoa" id="HelroT179806">
    <property type="protein sequence ID" value="HelroP179806"/>
    <property type="gene ID" value="HelroG179806"/>
</dbReference>
<dbReference type="PANTHER" id="PTHR31366:SF2">
    <property type="entry name" value="UPF0739 PROTEIN C1ORF74"/>
    <property type="match status" value="1"/>
</dbReference>